<name>A0A7X8C529_9LACT</name>
<reference evidence="3 4" key="1">
    <citation type="journal article" date="2020" name="Biotechnol. Biofuels">
        <title>New insights from the biogas microbiome by comprehensive genome-resolved metagenomics of nearly 1600 species originating from multiple anaerobic digesters.</title>
        <authorList>
            <person name="Campanaro S."/>
            <person name="Treu L."/>
            <person name="Rodriguez-R L.M."/>
            <person name="Kovalovszki A."/>
            <person name="Ziels R.M."/>
            <person name="Maus I."/>
            <person name="Zhu X."/>
            <person name="Kougias P.G."/>
            <person name="Basile A."/>
            <person name="Luo G."/>
            <person name="Schluter A."/>
            <person name="Konstantinidis K.T."/>
            <person name="Angelidaki I."/>
        </authorList>
    </citation>
    <scope>NUCLEOTIDE SEQUENCE [LARGE SCALE GENOMIC DNA]</scope>
    <source>
        <strain evidence="3">AS23ysBPME_34</strain>
    </source>
</reference>
<dbReference type="Pfam" id="PF13643">
    <property type="entry name" value="DUF4145"/>
    <property type="match status" value="1"/>
</dbReference>
<proteinExistence type="predicted"/>
<evidence type="ECO:0000256" key="1">
    <source>
        <dbReference type="SAM" id="MobiDB-lite"/>
    </source>
</evidence>
<sequence length="393" mass="46433">MVMTNYFYGFLEIESMELAKNLDELENAIYRSPRSMLTHSRTFIEVLLEKVMIHENIPNEKGLKLIDRINILDSQDLLTQELRNAFHEIRKLGNSASHNPRKFRFSESLQVWEYIYTIMTWYIEVYISHDLQVPEYIDPLMKQEKAYDLGEVEIRLEKMESLLKASLEKERDLEEGKKHNSEDSHEEPSGGNTQPVLKAKENLDKEPGFTVVRTISFGDEKLDIPYFLRDAFLLPQRFENSKSLLLNLKERHQARMMSEVPNTLENFHIGAKRYKEEHSAYFFEDLKEFIAEEIRRKNLYLNRPGELFLFYKSSEIIVTEKFGKQELTTENIKGMPSLIEQLHEDGIMRVRDLPQELVILDKYETMGTTKVKNFFQQLVEIQQKTQEESNLET</sequence>
<evidence type="ECO:0000259" key="2">
    <source>
        <dbReference type="Pfam" id="PF13643"/>
    </source>
</evidence>
<gene>
    <name evidence="3" type="ORF">GX355_09450</name>
</gene>
<protein>
    <submittedName>
        <fullName evidence="3">DUF4145 domain-containing protein</fullName>
    </submittedName>
</protein>
<evidence type="ECO:0000313" key="3">
    <source>
        <dbReference type="EMBL" id="NLJ19075.1"/>
    </source>
</evidence>
<feature type="compositionally biased region" description="Basic and acidic residues" evidence="1">
    <location>
        <begin position="169"/>
        <end position="188"/>
    </location>
</feature>
<comment type="caution">
    <text evidence="3">The sequence shown here is derived from an EMBL/GenBank/DDBJ whole genome shotgun (WGS) entry which is preliminary data.</text>
</comment>
<dbReference type="InterPro" id="IPR025285">
    <property type="entry name" value="DUF4145"/>
</dbReference>
<evidence type="ECO:0000313" key="4">
    <source>
        <dbReference type="Proteomes" id="UP000541058"/>
    </source>
</evidence>
<feature type="domain" description="DUF4145" evidence="2">
    <location>
        <begin position="24"/>
        <end position="111"/>
    </location>
</feature>
<accession>A0A7X8C529</accession>
<organism evidence="3 4">
    <name type="scientific">Globicatella sulfidifaciens</name>
    <dbReference type="NCBI Taxonomy" id="136093"/>
    <lineage>
        <taxon>Bacteria</taxon>
        <taxon>Bacillati</taxon>
        <taxon>Bacillota</taxon>
        <taxon>Bacilli</taxon>
        <taxon>Lactobacillales</taxon>
        <taxon>Aerococcaceae</taxon>
        <taxon>Globicatella</taxon>
    </lineage>
</organism>
<dbReference type="EMBL" id="JAAYSM010000325">
    <property type="protein sequence ID" value="NLJ19075.1"/>
    <property type="molecule type" value="Genomic_DNA"/>
</dbReference>
<feature type="region of interest" description="Disordered" evidence="1">
    <location>
        <begin position="169"/>
        <end position="196"/>
    </location>
</feature>
<dbReference type="Proteomes" id="UP000541058">
    <property type="component" value="Unassembled WGS sequence"/>
</dbReference>
<dbReference type="AlphaFoldDB" id="A0A7X8C529"/>